<evidence type="ECO:0000259" key="8">
    <source>
        <dbReference type="Pfam" id="PF01618"/>
    </source>
</evidence>
<dbReference type="OrthoDB" id="9794540at2"/>
<proteinExistence type="inferred from homology"/>
<dbReference type="RefSeq" id="WP_117002305.1">
    <property type="nucleotide sequence ID" value="NZ_BMJS01000010.1"/>
</dbReference>
<keyword evidence="2" id="KW-1003">Cell membrane</keyword>
<feature type="transmembrane region" description="Helical" evidence="7">
    <location>
        <begin position="120"/>
        <end position="141"/>
    </location>
</feature>
<keyword evidence="3 7" id="KW-0812">Transmembrane</keyword>
<evidence type="ECO:0000256" key="6">
    <source>
        <dbReference type="RuleBase" id="RU004057"/>
    </source>
</evidence>
<dbReference type="Pfam" id="PF01618">
    <property type="entry name" value="MotA_ExbB"/>
    <property type="match status" value="1"/>
</dbReference>
<sequence>MTKIKNFSALIIVMGVLMIAFAVVDINALIIVISHNTVINTLIVTGCLLAVLYAIFSAIQLRKHANLWQREVMAETPFADKKVLKSIFGGRFYNLLGSNSNALEALIEEWREYKSWSIKALEYMSATLIGLGLLGTFIGMMRTMSKVSDVLNMSSASNILNSLTAPLAGMSTAFSASLLGLLFSLIVGLFAIILARATTDFTQQVKTWVLDNDVSINEPINGNNLMNQGAKPTFKLLNETLPQVTELLQKNNEMMSALHSSQQSIQQQNNDLIVLVDQKLATYLQQCTRALETVDEKMLRITNDLPIVGQSLIEVITHSATTTDVLIQESHHRVEEMSLLVSDLMAMFRKFQAVVIDDVERIEKATTAQSSSISLNLLQQMSQIKFSLEKMLNKQGQL</sequence>
<evidence type="ECO:0000256" key="5">
    <source>
        <dbReference type="ARBA" id="ARBA00023136"/>
    </source>
</evidence>
<feature type="transmembrane region" description="Helical" evidence="7">
    <location>
        <begin position="39"/>
        <end position="61"/>
    </location>
</feature>
<comment type="similarity">
    <text evidence="6">Belongs to the exbB/tolQ family.</text>
</comment>
<dbReference type="Proteomes" id="UP000636949">
    <property type="component" value="Unassembled WGS sequence"/>
</dbReference>
<evidence type="ECO:0000256" key="3">
    <source>
        <dbReference type="ARBA" id="ARBA00022692"/>
    </source>
</evidence>
<evidence type="ECO:0000313" key="9">
    <source>
        <dbReference type="EMBL" id="GGF96506.1"/>
    </source>
</evidence>
<keyword evidence="4 7" id="KW-1133">Transmembrane helix</keyword>
<evidence type="ECO:0000256" key="2">
    <source>
        <dbReference type="ARBA" id="ARBA00022475"/>
    </source>
</evidence>
<feature type="transmembrane region" description="Helical" evidence="7">
    <location>
        <begin position="7"/>
        <end position="33"/>
    </location>
</feature>
<comment type="subcellular location">
    <subcellularLocation>
        <location evidence="1">Cell membrane</location>
        <topology evidence="1">Multi-pass membrane protein</topology>
    </subcellularLocation>
    <subcellularLocation>
        <location evidence="6">Membrane</location>
        <topology evidence="6">Multi-pass membrane protein</topology>
    </subcellularLocation>
</comment>
<reference evidence="9" key="1">
    <citation type="journal article" date="2014" name="Int. J. Syst. Evol. Microbiol.">
        <title>Complete genome sequence of Corynebacterium casei LMG S-19264T (=DSM 44701T), isolated from a smear-ripened cheese.</title>
        <authorList>
            <consortium name="US DOE Joint Genome Institute (JGI-PGF)"/>
            <person name="Walter F."/>
            <person name="Albersmeier A."/>
            <person name="Kalinowski J."/>
            <person name="Ruckert C."/>
        </authorList>
    </citation>
    <scope>NUCLEOTIDE SEQUENCE</scope>
    <source>
        <strain evidence="9">CGMCC 1.15758</strain>
    </source>
</reference>
<dbReference type="GO" id="GO:0005886">
    <property type="term" value="C:plasma membrane"/>
    <property type="evidence" value="ECO:0007669"/>
    <property type="project" value="UniProtKB-SubCell"/>
</dbReference>
<feature type="domain" description="MotA/TolQ/ExbB proton channel" evidence="8">
    <location>
        <begin position="100"/>
        <end position="205"/>
    </location>
</feature>
<keyword evidence="6" id="KW-0813">Transport</keyword>
<protein>
    <recommendedName>
        <fullName evidence="8">MotA/TolQ/ExbB proton channel domain-containing protein</fullName>
    </recommendedName>
</protein>
<evidence type="ECO:0000313" key="10">
    <source>
        <dbReference type="Proteomes" id="UP000636949"/>
    </source>
</evidence>
<dbReference type="EMBL" id="BMJS01000010">
    <property type="protein sequence ID" value="GGF96506.1"/>
    <property type="molecule type" value="Genomic_DNA"/>
</dbReference>
<dbReference type="AlphaFoldDB" id="A0A8J2Z3X3"/>
<keyword evidence="10" id="KW-1185">Reference proteome</keyword>
<dbReference type="InterPro" id="IPR002898">
    <property type="entry name" value="MotA_ExbB_proton_chnl"/>
</dbReference>
<evidence type="ECO:0000256" key="4">
    <source>
        <dbReference type="ARBA" id="ARBA00022989"/>
    </source>
</evidence>
<name>A0A8J2Z3X3_9GAMM</name>
<keyword evidence="6" id="KW-0653">Protein transport</keyword>
<evidence type="ECO:0000256" key="1">
    <source>
        <dbReference type="ARBA" id="ARBA00004651"/>
    </source>
</evidence>
<reference evidence="9" key="2">
    <citation type="submission" date="2020-09" db="EMBL/GenBank/DDBJ databases">
        <authorList>
            <person name="Sun Q."/>
            <person name="Zhou Y."/>
        </authorList>
    </citation>
    <scope>NUCLEOTIDE SEQUENCE</scope>
    <source>
        <strain evidence="9">CGMCC 1.15758</strain>
    </source>
</reference>
<feature type="transmembrane region" description="Helical" evidence="7">
    <location>
        <begin position="173"/>
        <end position="195"/>
    </location>
</feature>
<keyword evidence="5 7" id="KW-0472">Membrane</keyword>
<organism evidence="9 10">
    <name type="scientific">Cysteiniphilum litorale</name>
    <dbReference type="NCBI Taxonomy" id="2056700"/>
    <lineage>
        <taxon>Bacteria</taxon>
        <taxon>Pseudomonadati</taxon>
        <taxon>Pseudomonadota</taxon>
        <taxon>Gammaproteobacteria</taxon>
        <taxon>Thiotrichales</taxon>
        <taxon>Fastidiosibacteraceae</taxon>
        <taxon>Cysteiniphilum</taxon>
    </lineage>
</organism>
<evidence type="ECO:0000256" key="7">
    <source>
        <dbReference type="SAM" id="Phobius"/>
    </source>
</evidence>
<accession>A0A8J2Z3X3</accession>
<gene>
    <name evidence="9" type="ORF">GCM10010995_12180</name>
</gene>
<comment type="caution">
    <text evidence="9">The sequence shown here is derived from an EMBL/GenBank/DDBJ whole genome shotgun (WGS) entry which is preliminary data.</text>
</comment>
<dbReference type="GO" id="GO:0015031">
    <property type="term" value="P:protein transport"/>
    <property type="evidence" value="ECO:0007669"/>
    <property type="project" value="UniProtKB-KW"/>
</dbReference>